<dbReference type="SUPFAM" id="SSF55874">
    <property type="entry name" value="ATPase domain of HSP90 chaperone/DNA topoisomerase II/histidine kinase"/>
    <property type="match status" value="1"/>
</dbReference>
<dbReference type="RefSeq" id="WP_344798573.1">
    <property type="nucleotide sequence ID" value="NZ_BAABAU010000012.1"/>
</dbReference>
<reference evidence="7" key="1">
    <citation type="journal article" date="2019" name="Int. J. Syst. Evol. Microbiol.">
        <title>The Global Catalogue of Microorganisms (GCM) 10K type strain sequencing project: providing services to taxonomists for standard genome sequencing and annotation.</title>
        <authorList>
            <consortium name="The Broad Institute Genomics Platform"/>
            <consortium name="The Broad Institute Genome Sequencing Center for Infectious Disease"/>
            <person name="Wu L."/>
            <person name="Ma J."/>
        </authorList>
    </citation>
    <scope>NUCLEOTIDE SEQUENCE [LARGE SCALE GENOMIC DNA]</scope>
    <source>
        <strain evidence="7">JCM 17442</strain>
    </source>
</reference>
<dbReference type="PANTHER" id="PTHR24421">
    <property type="entry name" value="NITRATE/NITRITE SENSOR PROTEIN NARX-RELATED"/>
    <property type="match status" value="1"/>
</dbReference>
<evidence type="ECO:0000256" key="2">
    <source>
        <dbReference type="ARBA" id="ARBA00022777"/>
    </source>
</evidence>
<keyword evidence="4" id="KW-1133">Transmembrane helix</keyword>
<feature type="transmembrane region" description="Helical" evidence="4">
    <location>
        <begin position="138"/>
        <end position="158"/>
    </location>
</feature>
<evidence type="ECO:0000256" key="1">
    <source>
        <dbReference type="ARBA" id="ARBA00022679"/>
    </source>
</evidence>
<dbReference type="Gene3D" id="3.30.565.10">
    <property type="entry name" value="Histidine kinase-like ATPase, C-terminal domain"/>
    <property type="match status" value="1"/>
</dbReference>
<feature type="domain" description="Histidine kinase/HSP90-like ATPase" evidence="5">
    <location>
        <begin position="280"/>
        <end position="371"/>
    </location>
</feature>
<sequence>MVGTLVVVGLLMALLTLPDFGIDHRPDRFPLLVLALCLAGLMVVALPLAILRRPGFPSAAGLWIPVGAYVGLLVLEPFIVQDPLPSGSTPWLLALSLIAFSCTAVAEQDPVRAGIICAGIDVALACAYAGRIPVSHTLVNLIGLGLLSGGLVLGMRALRLKADQADRDEREAQLLFEDEQRQLATEAERVRTDALLHDTVLAALLAAAGNQAPERATEMAEAALDIVSDTTDHPDAPPLSVLLQRLWSKADPELAPFRDTVQFDLAALSDVDLPPEVTEALISATVQALTNSINHAGPDAKRVVTATRLDDGGLRIVVSDDGTGFDLAAVPEARLGVRVSILERVRQVGGLARIDSAPGRGTTVTLEWPQQDDVAEVLRRPGESLFDVLPRRKLYRAFGVLIVVASVIATAEAVFVTHAYTSVIASLLGLSILPVLIRGARRGTMSNAAAWGTTAVGILLCHIATIGLDPADFDAASIARYTCGVLAGVVMAWMAGRRITPLITVGALVAQITLWAGPSGAIRLGLAAEIVIVIAGLLIHRALRRVSAAAGTAATRHRDLTIRKAELAAFNSERQRRLLHAGHAAAPILHRIIDTRGHLDEDARAECRVLEQALRDEIRGRNLLNNAVRRVVASHRRRGSLVQILDDGGLDGMAPATLDALLDQVAARLETVRSSRIVMRTGHAESQTAITLVASTPDETAAALGLDADDEVDLWLTIPHPDSVGLAA</sequence>
<gene>
    <name evidence="6" type="ORF">GCM10022256_34790</name>
</gene>
<keyword evidence="7" id="KW-1185">Reference proteome</keyword>
<evidence type="ECO:0000313" key="6">
    <source>
        <dbReference type="EMBL" id="GAA4267867.1"/>
    </source>
</evidence>
<organism evidence="6 7">
    <name type="scientific">Frondihabitans peucedani</name>
    <dbReference type="NCBI Taxonomy" id="598626"/>
    <lineage>
        <taxon>Bacteria</taxon>
        <taxon>Bacillati</taxon>
        <taxon>Actinomycetota</taxon>
        <taxon>Actinomycetes</taxon>
        <taxon>Micrococcales</taxon>
        <taxon>Microbacteriaceae</taxon>
        <taxon>Frondihabitans</taxon>
    </lineage>
</organism>
<keyword evidence="3" id="KW-0902">Two-component regulatory system</keyword>
<dbReference type="EMBL" id="BAABAU010000012">
    <property type="protein sequence ID" value="GAA4267867.1"/>
    <property type="molecule type" value="Genomic_DNA"/>
</dbReference>
<feature type="transmembrane region" description="Helical" evidence="4">
    <location>
        <begin position="478"/>
        <end position="495"/>
    </location>
</feature>
<evidence type="ECO:0000256" key="4">
    <source>
        <dbReference type="SAM" id="Phobius"/>
    </source>
</evidence>
<name>A0ABP8E6K6_9MICO</name>
<feature type="transmembrane region" description="Helical" evidence="4">
    <location>
        <begin position="524"/>
        <end position="543"/>
    </location>
</feature>
<evidence type="ECO:0000313" key="7">
    <source>
        <dbReference type="Proteomes" id="UP001501594"/>
    </source>
</evidence>
<feature type="transmembrane region" description="Helical" evidence="4">
    <location>
        <begin position="448"/>
        <end position="466"/>
    </location>
</feature>
<accession>A0ABP8E6K6</accession>
<dbReference type="CDD" id="cd16917">
    <property type="entry name" value="HATPase_UhpB-NarQ-NarX-like"/>
    <property type="match status" value="1"/>
</dbReference>
<dbReference type="Proteomes" id="UP001501594">
    <property type="component" value="Unassembled WGS sequence"/>
</dbReference>
<feature type="transmembrane region" description="Helical" evidence="4">
    <location>
        <begin position="31"/>
        <end position="50"/>
    </location>
</feature>
<evidence type="ECO:0000259" key="5">
    <source>
        <dbReference type="Pfam" id="PF02518"/>
    </source>
</evidence>
<dbReference type="InterPro" id="IPR036890">
    <property type="entry name" value="HATPase_C_sf"/>
</dbReference>
<dbReference type="InterPro" id="IPR050482">
    <property type="entry name" value="Sensor_HK_TwoCompSys"/>
</dbReference>
<evidence type="ECO:0000256" key="3">
    <source>
        <dbReference type="ARBA" id="ARBA00023012"/>
    </source>
</evidence>
<proteinExistence type="predicted"/>
<feature type="transmembrane region" description="Helical" evidence="4">
    <location>
        <begin position="417"/>
        <end position="436"/>
    </location>
</feature>
<keyword evidence="2" id="KW-0418">Kinase</keyword>
<feature type="transmembrane region" description="Helical" evidence="4">
    <location>
        <begin position="62"/>
        <end position="80"/>
    </location>
</feature>
<feature type="transmembrane region" description="Helical" evidence="4">
    <location>
        <begin position="394"/>
        <end position="411"/>
    </location>
</feature>
<keyword evidence="4" id="KW-0472">Membrane</keyword>
<protein>
    <recommendedName>
        <fullName evidence="5">Histidine kinase/HSP90-like ATPase domain-containing protein</fullName>
    </recommendedName>
</protein>
<keyword evidence="4" id="KW-0812">Transmembrane</keyword>
<feature type="transmembrane region" description="Helical" evidence="4">
    <location>
        <begin position="502"/>
        <end position="518"/>
    </location>
</feature>
<dbReference type="Pfam" id="PF02518">
    <property type="entry name" value="HATPase_c"/>
    <property type="match status" value="1"/>
</dbReference>
<keyword evidence="1" id="KW-0808">Transferase</keyword>
<comment type="caution">
    <text evidence="6">The sequence shown here is derived from an EMBL/GenBank/DDBJ whole genome shotgun (WGS) entry which is preliminary data.</text>
</comment>
<dbReference type="InterPro" id="IPR003594">
    <property type="entry name" value="HATPase_dom"/>
</dbReference>